<dbReference type="PANTHER" id="PTHR33175">
    <property type="entry name" value="DNA-BINDING PROTEIN HU"/>
    <property type="match status" value="1"/>
</dbReference>
<dbReference type="SMART" id="SM00411">
    <property type="entry name" value="BHL"/>
    <property type="match status" value="1"/>
</dbReference>
<gene>
    <name evidence="5" type="ORF">ATZ36_17795</name>
</gene>
<dbReference type="GO" id="GO:0005829">
    <property type="term" value="C:cytosol"/>
    <property type="evidence" value="ECO:0007669"/>
    <property type="project" value="TreeGrafter"/>
</dbReference>
<keyword evidence="3" id="KW-0238">DNA-binding</keyword>
<dbReference type="PRINTS" id="PR01727">
    <property type="entry name" value="DNABINDINGHU"/>
</dbReference>
<dbReference type="GO" id="GO:0003677">
    <property type="term" value="F:DNA binding"/>
    <property type="evidence" value="ECO:0007669"/>
    <property type="project" value="UniProtKB-KW"/>
</dbReference>
<evidence type="ECO:0000256" key="1">
    <source>
        <dbReference type="ARBA" id="ARBA00010529"/>
    </source>
</evidence>
<accession>A0A1E5IJZ5</accession>
<evidence type="ECO:0000313" key="6">
    <source>
        <dbReference type="Proteomes" id="UP000095237"/>
    </source>
</evidence>
<dbReference type="CDD" id="cd13831">
    <property type="entry name" value="HU"/>
    <property type="match status" value="1"/>
</dbReference>
<comment type="caution">
    <text evidence="5">The sequence shown here is derived from an EMBL/GenBank/DDBJ whole genome shotgun (WGS) entry which is preliminary data.</text>
</comment>
<dbReference type="SUPFAM" id="SSF47729">
    <property type="entry name" value="IHF-like DNA-binding proteins"/>
    <property type="match status" value="1"/>
</dbReference>
<dbReference type="PANTHER" id="PTHR33175:SF3">
    <property type="entry name" value="DNA-BINDING PROTEIN HU-BETA"/>
    <property type="match status" value="1"/>
</dbReference>
<dbReference type="GO" id="GO:0030261">
    <property type="term" value="P:chromosome condensation"/>
    <property type="evidence" value="ECO:0007669"/>
    <property type="project" value="UniProtKB-KW"/>
</dbReference>
<evidence type="ECO:0000313" key="5">
    <source>
        <dbReference type="EMBL" id="OEG70819.1"/>
    </source>
</evidence>
<dbReference type="InterPro" id="IPR010992">
    <property type="entry name" value="IHF-like_DNA-bd_dom_sf"/>
</dbReference>
<dbReference type="EMBL" id="LNVX01000291">
    <property type="protein sequence ID" value="OEG70819.1"/>
    <property type="molecule type" value="Genomic_DNA"/>
</dbReference>
<dbReference type="Proteomes" id="UP000095237">
    <property type="component" value="Unassembled WGS sequence"/>
</dbReference>
<comment type="similarity">
    <text evidence="1 4">Belongs to the bacterial histone-like protein family.</text>
</comment>
<dbReference type="GO" id="GO:0030527">
    <property type="term" value="F:structural constituent of chromatin"/>
    <property type="evidence" value="ECO:0007669"/>
    <property type="project" value="InterPro"/>
</dbReference>
<organism evidence="5 6">
    <name type="scientific">Endomicrobium trichonymphae</name>
    <dbReference type="NCBI Taxonomy" id="1408204"/>
    <lineage>
        <taxon>Bacteria</taxon>
        <taxon>Pseudomonadati</taxon>
        <taxon>Elusimicrobiota</taxon>
        <taxon>Endomicrobiia</taxon>
        <taxon>Endomicrobiales</taxon>
        <taxon>Endomicrobiaceae</taxon>
        <taxon>Candidatus Endomicrobiellum</taxon>
    </lineage>
</organism>
<dbReference type="Pfam" id="PF00216">
    <property type="entry name" value="Bac_DNA_binding"/>
    <property type="match status" value="1"/>
</dbReference>
<reference evidence="5 6" key="1">
    <citation type="submission" date="2015-11" db="EMBL/GenBank/DDBJ databases">
        <title>Evidence for parallel genomic evolution in an endosymbiosis of termite gut flagellates.</title>
        <authorList>
            <person name="Zheng H."/>
        </authorList>
    </citation>
    <scope>NUCLEOTIDE SEQUENCE [LARGE SCALE GENOMIC DNA]</scope>
    <source>
        <strain evidence="5 6">CET450</strain>
    </source>
</reference>
<proteinExistence type="inferred from homology"/>
<evidence type="ECO:0000256" key="4">
    <source>
        <dbReference type="RuleBase" id="RU003939"/>
    </source>
</evidence>
<dbReference type="AlphaFoldDB" id="A0A1E5IJZ5"/>
<sequence length="89" mass="9719">MKKPDFVKQVADISGLTQSDSNKAIKALVKVIQITLKNGGVISLSGLGSFRAKPRKARHGRNPKTREVILIPPGKKVSFKPTTTLRKII</sequence>
<protein>
    <recommendedName>
        <fullName evidence="7">DNA-binding protein</fullName>
    </recommendedName>
</protein>
<evidence type="ECO:0000256" key="2">
    <source>
        <dbReference type="ARBA" id="ARBA00023067"/>
    </source>
</evidence>
<keyword evidence="6" id="KW-1185">Reference proteome</keyword>
<keyword evidence="2" id="KW-0226">DNA condensation</keyword>
<dbReference type="InterPro" id="IPR000119">
    <property type="entry name" value="Hist_DNA-bd"/>
</dbReference>
<evidence type="ECO:0008006" key="7">
    <source>
        <dbReference type="Google" id="ProtNLM"/>
    </source>
</evidence>
<evidence type="ECO:0000256" key="3">
    <source>
        <dbReference type="ARBA" id="ARBA00023125"/>
    </source>
</evidence>
<name>A0A1E5IJZ5_ENDTX</name>
<dbReference type="Gene3D" id="4.10.520.10">
    <property type="entry name" value="IHF-like DNA-binding proteins"/>
    <property type="match status" value="1"/>
</dbReference>